<evidence type="ECO:0000256" key="1">
    <source>
        <dbReference type="SAM" id="Phobius"/>
    </source>
</evidence>
<dbReference type="KEGG" id="nga:Ngar_c17520"/>
<keyword evidence="1" id="KW-0812">Transmembrane</keyword>
<sequence length="142" mass="14174">MAKGIATGLLVASLILLIIYGADAAVAASSPDRMGFVPLDEAARGAGLGGGAVVMSIIGFVIARKEHAPIVSTLLFVNGGLIIAGMLALIAQGALASEDSSGAMRTIGSTMAMGAILIGLGAWKVAIDKRTIAAKGKEQAQK</sequence>
<dbReference type="Proteomes" id="UP000008037">
    <property type="component" value="Chromosome"/>
</dbReference>
<dbReference type="HOGENOM" id="CLU_151093_0_0_2"/>
<feature type="transmembrane region" description="Helical" evidence="1">
    <location>
        <begin position="107"/>
        <end position="127"/>
    </location>
</feature>
<dbReference type="OrthoDB" id="8758at2157"/>
<evidence type="ECO:0000313" key="3">
    <source>
        <dbReference type="Proteomes" id="UP000008037"/>
    </source>
</evidence>
<organism evidence="2 3">
    <name type="scientific">Nitrososphaera gargensis (strain Ga9.2)</name>
    <dbReference type="NCBI Taxonomy" id="1237085"/>
    <lineage>
        <taxon>Archaea</taxon>
        <taxon>Nitrososphaerota</taxon>
        <taxon>Nitrososphaeria</taxon>
        <taxon>Nitrososphaerales</taxon>
        <taxon>Nitrososphaeraceae</taxon>
        <taxon>Nitrososphaera</taxon>
    </lineage>
</organism>
<dbReference type="InParanoid" id="K0IFW7"/>
<gene>
    <name evidence="2" type="ordered locus">Ngar_c17520</name>
</gene>
<feature type="transmembrane region" description="Helical" evidence="1">
    <location>
        <begin position="43"/>
        <end position="63"/>
    </location>
</feature>
<dbReference type="EMBL" id="CP002408">
    <property type="protein sequence ID" value="AFU58685.1"/>
    <property type="molecule type" value="Genomic_DNA"/>
</dbReference>
<protein>
    <submittedName>
        <fullName evidence="2">Uncharacterized protein</fullName>
    </submittedName>
</protein>
<dbReference type="RefSeq" id="WP_015019222.1">
    <property type="nucleotide sequence ID" value="NC_018719.1"/>
</dbReference>
<keyword evidence="1" id="KW-0472">Membrane</keyword>
<dbReference type="GeneID" id="13795615"/>
<dbReference type="BioCyc" id="CNIT1237085:G1324-1750-MONOMER"/>
<dbReference type="STRING" id="1237085.Ngar_c17520"/>
<accession>K0IFW7</accession>
<feature type="transmembrane region" description="Helical" evidence="1">
    <location>
        <begin position="75"/>
        <end position="95"/>
    </location>
</feature>
<reference evidence="2 3" key="1">
    <citation type="journal article" date="2012" name="Environ. Microbiol.">
        <title>The genome of the ammonia-oxidizing Candidatus Nitrososphaera gargensis: insights into metabolic versatility and environmental adaptations.</title>
        <authorList>
            <person name="Spang A."/>
            <person name="Poehlein A."/>
            <person name="Offre P."/>
            <person name="Zumbragel S."/>
            <person name="Haider S."/>
            <person name="Rychlik N."/>
            <person name="Nowka B."/>
            <person name="Schmeisser C."/>
            <person name="Lebedeva E.V."/>
            <person name="Rattei T."/>
            <person name="Bohm C."/>
            <person name="Schmid M."/>
            <person name="Galushko A."/>
            <person name="Hatzenpichler R."/>
            <person name="Weinmaier T."/>
            <person name="Daniel R."/>
            <person name="Schleper C."/>
            <person name="Spieck E."/>
            <person name="Streit W."/>
            <person name="Wagner M."/>
        </authorList>
    </citation>
    <scope>NUCLEOTIDE SEQUENCE [LARGE SCALE GENOMIC DNA]</scope>
    <source>
        <strain evidence="3">Ga9.2</strain>
    </source>
</reference>
<dbReference type="AlphaFoldDB" id="K0IFW7"/>
<name>K0IFW7_NITGG</name>
<evidence type="ECO:0000313" key="2">
    <source>
        <dbReference type="EMBL" id="AFU58685.1"/>
    </source>
</evidence>
<proteinExistence type="predicted"/>
<keyword evidence="3" id="KW-1185">Reference proteome</keyword>
<keyword evidence="1" id="KW-1133">Transmembrane helix</keyword>